<accession>A0A3B1AE20</accession>
<dbReference type="InterPro" id="IPR025748">
    <property type="entry name" value="PrcB_C_dom"/>
</dbReference>
<sequence>MKYFYPKIFISLSLLFAVISCSSPPPTVVKTPSYSVISQGQQSGFTLQKVLIIESTGEFNELWAIHTGGSKTPTPIINFKSSVVVANFLGEQPTGGYSIKVNKVVYTEKYTQIIFSTHRPTPGSMRTMQITQPYIMIKIDKTKKPIYFEYNREN</sequence>
<organism evidence="2">
    <name type="scientific">hydrothermal vent metagenome</name>
    <dbReference type="NCBI Taxonomy" id="652676"/>
    <lineage>
        <taxon>unclassified sequences</taxon>
        <taxon>metagenomes</taxon>
        <taxon>ecological metagenomes</taxon>
    </lineage>
</organism>
<dbReference type="PROSITE" id="PS51257">
    <property type="entry name" value="PROKAR_LIPOPROTEIN"/>
    <property type="match status" value="1"/>
</dbReference>
<evidence type="ECO:0000313" key="2">
    <source>
        <dbReference type="EMBL" id="VAW99900.1"/>
    </source>
</evidence>
<feature type="domain" description="PrcB C-terminal" evidence="1">
    <location>
        <begin position="84"/>
        <end position="140"/>
    </location>
</feature>
<evidence type="ECO:0000259" key="1">
    <source>
        <dbReference type="Pfam" id="PF14343"/>
    </source>
</evidence>
<gene>
    <name evidence="2" type="ORF">MNBD_GAMMA21-2399</name>
</gene>
<proteinExistence type="predicted"/>
<dbReference type="EMBL" id="UOFR01000070">
    <property type="protein sequence ID" value="VAW99900.1"/>
    <property type="molecule type" value="Genomic_DNA"/>
</dbReference>
<name>A0A3B1AE20_9ZZZZ</name>
<reference evidence="2" key="1">
    <citation type="submission" date="2018-06" db="EMBL/GenBank/DDBJ databases">
        <authorList>
            <person name="Zhirakovskaya E."/>
        </authorList>
    </citation>
    <scope>NUCLEOTIDE SEQUENCE</scope>
</reference>
<dbReference type="Pfam" id="PF14343">
    <property type="entry name" value="PrcB_C"/>
    <property type="match status" value="1"/>
</dbReference>
<protein>
    <recommendedName>
        <fullName evidence="1">PrcB C-terminal domain-containing protein</fullName>
    </recommendedName>
</protein>
<dbReference type="AlphaFoldDB" id="A0A3B1AE20"/>